<name>A0A5F0K399_9GAMM</name>
<dbReference type="InterPro" id="IPR029787">
    <property type="entry name" value="Nucleotide_cyclase"/>
</dbReference>
<dbReference type="PANTHER" id="PTHR45138:SF9">
    <property type="entry name" value="DIGUANYLATE CYCLASE DGCM-RELATED"/>
    <property type="match status" value="1"/>
</dbReference>
<dbReference type="Proteomes" id="UP000297914">
    <property type="component" value="Unassembled WGS sequence"/>
</dbReference>
<dbReference type="SUPFAM" id="SSF55073">
    <property type="entry name" value="Nucleotide cyclase"/>
    <property type="match status" value="1"/>
</dbReference>
<sequence length="518" mass="58066">MPIPSPAFARYRLQWLLLGLSLLLLLLALQHAFHQVTELNKRDTINAATHFSSQYQRMEAFLEAMRGQAEERLRTDPRSVLSHQLYQALQVDGEHGITLDRIPVGLPPALIGNLTGLSPRPPADSQREARMHLALSLSPLLATASKLLGKEAAWIYFTGKDNFIYLYPWVPSSQFRFSPLIYNTAYWQEALTQLSPSEHAILSRPYQDLAGQGRMVTLSQPITQAGQITGLISIDIETATLAQTLRRLAPQVGTLFLVNAHQQILASSQSGTAPPLTRQAQQEAYHWQQGALQLTHTIPGTPLTLIHRIALLPLLQILLWESATALLTVLCLVIATLSSLHVRRLNQRLNYLSRHDALTGAFNRHYFDAFEHSHAEAGTRQIGAIMFDCDHFKQVNDRFGHKVGDEVLIRLVALCHTLLPRECHLIRWGGEEFLLLVTDRRLPLAPLAERLRLAIEAHPWSDIAPDLRVTVSLGHCRQSQAATLQEAIRRADLALYQAKAKGRNRSEGWRDDGQEQSG</sequence>
<reference evidence="6 8" key="1">
    <citation type="submission" date="2018-06" db="EMBL/GenBank/DDBJ databases">
        <title>Occurrence of a novel blaKPC-2- and qnrS2- harbouring IncP6 plasmid from Aeromonas taiwanensis isolates recovered from the river sediments.</title>
        <authorList>
            <person name="Zheng B."/>
            <person name="Yu X."/>
            <person name="Xiao Y."/>
        </authorList>
    </citation>
    <scope>NUCLEOTIDE SEQUENCE [LARGE SCALE GENOMIC DNA]</scope>
    <source>
        <strain evidence="5 7">1713</strain>
        <strain evidence="6 8">198</strain>
    </source>
</reference>
<dbReference type="InterPro" id="IPR043128">
    <property type="entry name" value="Rev_trsase/Diguanyl_cyclase"/>
</dbReference>
<feature type="transmembrane region" description="Helical" evidence="3">
    <location>
        <begin position="317"/>
        <end position="340"/>
    </location>
</feature>
<dbReference type="CDD" id="cd01949">
    <property type="entry name" value="GGDEF"/>
    <property type="match status" value="1"/>
</dbReference>
<evidence type="ECO:0000313" key="8">
    <source>
        <dbReference type="Proteomes" id="UP000297914"/>
    </source>
</evidence>
<gene>
    <name evidence="5" type="ORF">DRM93_21115</name>
    <name evidence="6" type="ORF">DRM94_21115</name>
</gene>
<comment type="caution">
    <text evidence="6">The sequence shown here is derived from an EMBL/GenBank/DDBJ whole genome shotgun (WGS) entry which is preliminary data.</text>
</comment>
<evidence type="ECO:0000259" key="4">
    <source>
        <dbReference type="PROSITE" id="PS50887"/>
    </source>
</evidence>
<dbReference type="GO" id="GO:1902201">
    <property type="term" value="P:negative regulation of bacterial-type flagellum-dependent cell motility"/>
    <property type="evidence" value="ECO:0007669"/>
    <property type="project" value="TreeGrafter"/>
</dbReference>
<dbReference type="SUPFAM" id="SSF103190">
    <property type="entry name" value="Sensory domain-like"/>
    <property type="match status" value="1"/>
</dbReference>
<dbReference type="Gene3D" id="3.30.70.270">
    <property type="match status" value="1"/>
</dbReference>
<dbReference type="InterPro" id="IPR029151">
    <property type="entry name" value="Sensor-like_sf"/>
</dbReference>
<dbReference type="Gene3D" id="3.30.450.20">
    <property type="entry name" value="PAS domain"/>
    <property type="match status" value="2"/>
</dbReference>
<evidence type="ECO:0000256" key="3">
    <source>
        <dbReference type="SAM" id="Phobius"/>
    </source>
</evidence>
<evidence type="ECO:0000313" key="6">
    <source>
        <dbReference type="EMBL" id="TFF73599.1"/>
    </source>
</evidence>
<dbReference type="SMART" id="SM00267">
    <property type="entry name" value="GGDEF"/>
    <property type="match status" value="1"/>
</dbReference>
<dbReference type="EC" id="2.7.7.65" evidence="1"/>
<evidence type="ECO:0000313" key="7">
    <source>
        <dbReference type="Proteomes" id="UP000297720"/>
    </source>
</evidence>
<proteinExistence type="predicted"/>
<dbReference type="GO" id="GO:0052621">
    <property type="term" value="F:diguanylate cyclase activity"/>
    <property type="evidence" value="ECO:0007669"/>
    <property type="project" value="UniProtKB-EC"/>
</dbReference>
<dbReference type="Pfam" id="PF00990">
    <property type="entry name" value="GGDEF"/>
    <property type="match status" value="1"/>
</dbReference>
<dbReference type="PANTHER" id="PTHR45138">
    <property type="entry name" value="REGULATORY COMPONENTS OF SENSORY TRANSDUCTION SYSTEM"/>
    <property type="match status" value="1"/>
</dbReference>
<accession>A0A5F0K399</accession>
<evidence type="ECO:0000256" key="2">
    <source>
        <dbReference type="ARBA" id="ARBA00034247"/>
    </source>
</evidence>
<dbReference type="InterPro" id="IPR000160">
    <property type="entry name" value="GGDEF_dom"/>
</dbReference>
<dbReference type="PROSITE" id="PS50887">
    <property type="entry name" value="GGDEF"/>
    <property type="match status" value="1"/>
</dbReference>
<organism evidence="6 8">
    <name type="scientific">Aeromonas taiwanensis</name>
    <dbReference type="NCBI Taxonomy" id="633417"/>
    <lineage>
        <taxon>Bacteria</taxon>
        <taxon>Pseudomonadati</taxon>
        <taxon>Pseudomonadota</taxon>
        <taxon>Gammaproteobacteria</taxon>
        <taxon>Aeromonadales</taxon>
        <taxon>Aeromonadaceae</taxon>
        <taxon>Aeromonas</taxon>
    </lineage>
</organism>
<dbReference type="AlphaFoldDB" id="A0A5F0K399"/>
<evidence type="ECO:0000313" key="5">
    <source>
        <dbReference type="EMBL" id="TFF70594.1"/>
    </source>
</evidence>
<protein>
    <recommendedName>
        <fullName evidence="1">diguanylate cyclase</fullName>
        <ecNumber evidence="1">2.7.7.65</ecNumber>
    </recommendedName>
</protein>
<dbReference type="GO" id="GO:0043709">
    <property type="term" value="P:cell adhesion involved in single-species biofilm formation"/>
    <property type="evidence" value="ECO:0007669"/>
    <property type="project" value="TreeGrafter"/>
</dbReference>
<keyword evidence="7" id="KW-1185">Reference proteome</keyword>
<dbReference type="GO" id="GO:0005886">
    <property type="term" value="C:plasma membrane"/>
    <property type="evidence" value="ECO:0007669"/>
    <property type="project" value="TreeGrafter"/>
</dbReference>
<keyword evidence="3" id="KW-0472">Membrane</keyword>
<dbReference type="Proteomes" id="UP000297720">
    <property type="component" value="Unassembled WGS sequence"/>
</dbReference>
<feature type="domain" description="GGDEF" evidence="4">
    <location>
        <begin position="380"/>
        <end position="511"/>
    </location>
</feature>
<dbReference type="InterPro" id="IPR050469">
    <property type="entry name" value="Diguanylate_Cyclase"/>
</dbReference>
<dbReference type="EMBL" id="QORL01000071">
    <property type="protein sequence ID" value="TFF70594.1"/>
    <property type="molecule type" value="Genomic_DNA"/>
</dbReference>
<dbReference type="NCBIfam" id="TIGR00254">
    <property type="entry name" value="GGDEF"/>
    <property type="match status" value="1"/>
</dbReference>
<dbReference type="RefSeq" id="WP_134697280.1">
    <property type="nucleotide sequence ID" value="NZ_QORJ01000070.1"/>
</dbReference>
<evidence type="ECO:0000256" key="1">
    <source>
        <dbReference type="ARBA" id="ARBA00012528"/>
    </source>
</evidence>
<dbReference type="EMBL" id="QORK01000071">
    <property type="protein sequence ID" value="TFF73599.1"/>
    <property type="molecule type" value="Genomic_DNA"/>
</dbReference>
<comment type="catalytic activity">
    <reaction evidence="2">
        <text>2 GTP = 3',3'-c-di-GMP + 2 diphosphate</text>
        <dbReference type="Rhea" id="RHEA:24898"/>
        <dbReference type="ChEBI" id="CHEBI:33019"/>
        <dbReference type="ChEBI" id="CHEBI:37565"/>
        <dbReference type="ChEBI" id="CHEBI:58805"/>
        <dbReference type="EC" id="2.7.7.65"/>
    </reaction>
</comment>
<keyword evidence="3" id="KW-0812">Transmembrane</keyword>
<dbReference type="OrthoDB" id="9812260at2"/>
<keyword evidence="3" id="KW-1133">Transmembrane helix</keyword>
<dbReference type="Pfam" id="PF22673">
    <property type="entry name" value="MCP-like_PDC_1"/>
    <property type="match status" value="1"/>
</dbReference>